<gene>
    <name evidence="5" type="ORF">GCM10023321_48820</name>
</gene>
<dbReference type="Pfam" id="PF02470">
    <property type="entry name" value="MlaD"/>
    <property type="match status" value="1"/>
</dbReference>
<dbReference type="Proteomes" id="UP001428817">
    <property type="component" value="Unassembled WGS sequence"/>
</dbReference>
<dbReference type="EMBL" id="BAABJP010000029">
    <property type="protein sequence ID" value="GAA5162836.1"/>
    <property type="molecule type" value="Genomic_DNA"/>
</dbReference>
<feature type="region of interest" description="Disordered" evidence="1">
    <location>
        <begin position="373"/>
        <end position="438"/>
    </location>
</feature>
<keyword evidence="2" id="KW-1133">Transmembrane helix</keyword>
<evidence type="ECO:0000256" key="2">
    <source>
        <dbReference type="SAM" id="Phobius"/>
    </source>
</evidence>
<dbReference type="Pfam" id="PF11887">
    <property type="entry name" value="Mce4_CUP1"/>
    <property type="match status" value="1"/>
</dbReference>
<feature type="compositionally biased region" description="Low complexity" evidence="1">
    <location>
        <begin position="429"/>
        <end position="438"/>
    </location>
</feature>
<dbReference type="InterPro" id="IPR052336">
    <property type="entry name" value="MlaD_Phospholipid_Transporter"/>
</dbReference>
<evidence type="ECO:0000313" key="5">
    <source>
        <dbReference type="EMBL" id="GAA5162836.1"/>
    </source>
</evidence>
<feature type="domain" description="Mce/MlaD" evidence="3">
    <location>
        <begin position="40"/>
        <end position="110"/>
    </location>
</feature>
<protein>
    <recommendedName>
        <fullName evidence="7">MCE family protein</fullName>
    </recommendedName>
</protein>
<keyword evidence="2" id="KW-0812">Transmembrane</keyword>
<evidence type="ECO:0008006" key="7">
    <source>
        <dbReference type="Google" id="ProtNLM"/>
    </source>
</evidence>
<dbReference type="NCBIfam" id="TIGR00996">
    <property type="entry name" value="Mtu_fam_mce"/>
    <property type="match status" value="1"/>
</dbReference>
<organism evidence="5 6">
    <name type="scientific">Pseudonocardia eucalypti</name>
    <dbReference type="NCBI Taxonomy" id="648755"/>
    <lineage>
        <taxon>Bacteria</taxon>
        <taxon>Bacillati</taxon>
        <taxon>Actinomycetota</taxon>
        <taxon>Actinomycetes</taxon>
        <taxon>Pseudonocardiales</taxon>
        <taxon>Pseudonocardiaceae</taxon>
        <taxon>Pseudonocardia</taxon>
    </lineage>
</organism>
<name>A0ABP9QJ71_9PSEU</name>
<sequence length="438" mass="46256">MAQLAGGLPRLLRVVAVVLVLALAAGLIYVLVGGGTKKGTAYFAEAKSVYPGDAIRILGMEVGAIDKITPEGDKVRVDFHYDGKYSVPANAKAAILAPTLVATRFIQLDPAYSGGPALPDGGVIPVERTVSPVEFDELKAQLAQLADALGPNGANADGALNRALTVIDKNGRPGGVPQGQNFRDMVVELSKAAKTLSDGREDLFGTVRNLAQFSAVLGKMDREILDFQRTLADVTGDLRKSDDTFREIFPAAERAGTLAIGLVGHHGKDLTEAVEKAGHLIRVLSERRDDLAQVLHVGPTTLTDFNNIFHPRDQRLHGHVTLNNPDTFGGPGDGLCALLTQVAAADQKQGQKMCVNYLGPIFQYLKQEAPPVGVSPVEAPRGTTPPYGDLQYDVPNTEPTGPNGTRSDAPRSSTANGNDQKYGAGPGGLIPLPQGGNR</sequence>
<evidence type="ECO:0000259" key="3">
    <source>
        <dbReference type="Pfam" id="PF02470"/>
    </source>
</evidence>
<accession>A0ABP9QJ71</accession>
<evidence type="ECO:0000259" key="4">
    <source>
        <dbReference type="Pfam" id="PF11887"/>
    </source>
</evidence>
<dbReference type="PANTHER" id="PTHR33371:SF4">
    <property type="entry name" value="INTERMEMBRANE PHOSPHOLIPID TRANSPORT SYSTEM BINDING PROTEIN MLAD"/>
    <property type="match status" value="1"/>
</dbReference>
<feature type="compositionally biased region" description="Polar residues" evidence="1">
    <location>
        <begin position="397"/>
        <end position="419"/>
    </location>
</feature>
<feature type="transmembrane region" description="Helical" evidence="2">
    <location>
        <begin position="12"/>
        <end position="32"/>
    </location>
</feature>
<dbReference type="PANTHER" id="PTHR33371">
    <property type="entry name" value="INTERMEMBRANE PHOSPHOLIPID TRANSPORT SYSTEM BINDING PROTEIN MLAD-RELATED"/>
    <property type="match status" value="1"/>
</dbReference>
<reference evidence="6" key="1">
    <citation type="journal article" date="2019" name="Int. J. Syst. Evol. Microbiol.">
        <title>The Global Catalogue of Microorganisms (GCM) 10K type strain sequencing project: providing services to taxonomists for standard genome sequencing and annotation.</title>
        <authorList>
            <consortium name="The Broad Institute Genomics Platform"/>
            <consortium name="The Broad Institute Genome Sequencing Center for Infectious Disease"/>
            <person name="Wu L."/>
            <person name="Ma J."/>
        </authorList>
    </citation>
    <scope>NUCLEOTIDE SEQUENCE [LARGE SCALE GENOMIC DNA]</scope>
    <source>
        <strain evidence="6">JCM 18303</strain>
    </source>
</reference>
<dbReference type="InterPro" id="IPR005693">
    <property type="entry name" value="Mce"/>
</dbReference>
<keyword evidence="2" id="KW-0472">Membrane</keyword>
<feature type="domain" description="Mammalian cell entry C-terminal" evidence="4">
    <location>
        <begin position="117"/>
        <end position="295"/>
    </location>
</feature>
<keyword evidence="6" id="KW-1185">Reference proteome</keyword>
<evidence type="ECO:0000256" key="1">
    <source>
        <dbReference type="SAM" id="MobiDB-lite"/>
    </source>
</evidence>
<proteinExistence type="predicted"/>
<comment type="caution">
    <text evidence="5">The sequence shown here is derived from an EMBL/GenBank/DDBJ whole genome shotgun (WGS) entry which is preliminary data.</text>
</comment>
<dbReference type="InterPro" id="IPR024516">
    <property type="entry name" value="Mce_C"/>
</dbReference>
<evidence type="ECO:0000313" key="6">
    <source>
        <dbReference type="Proteomes" id="UP001428817"/>
    </source>
</evidence>
<dbReference type="InterPro" id="IPR003399">
    <property type="entry name" value="Mce/MlaD"/>
</dbReference>
<dbReference type="RefSeq" id="WP_185060908.1">
    <property type="nucleotide sequence ID" value="NZ_BAABJP010000029.1"/>
</dbReference>